<evidence type="ECO:0000256" key="7">
    <source>
        <dbReference type="ARBA" id="ARBA00023242"/>
    </source>
</evidence>
<organism evidence="12 13">
    <name type="scientific">Komagataella pastoris</name>
    <name type="common">Yeast</name>
    <name type="synonym">Pichia pastoris</name>
    <dbReference type="NCBI Taxonomy" id="4922"/>
    <lineage>
        <taxon>Eukaryota</taxon>
        <taxon>Fungi</taxon>
        <taxon>Dikarya</taxon>
        <taxon>Ascomycota</taxon>
        <taxon>Saccharomycotina</taxon>
        <taxon>Pichiomycetes</taxon>
        <taxon>Pichiales</taxon>
        <taxon>Pichiaceae</taxon>
        <taxon>Komagataella</taxon>
    </lineage>
</organism>
<dbReference type="EMBL" id="CP014586">
    <property type="protein sequence ID" value="ANZ77207.1"/>
    <property type="molecule type" value="Genomic_DNA"/>
</dbReference>
<dbReference type="InterPro" id="IPR036236">
    <property type="entry name" value="Znf_C2H2_sf"/>
</dbReference>
<dbReference type="FunFam" id="3.30.160.60:FF:000100">
    <property type="entry name" value="Zinc finger 45-like"/>
    <property type="match status" value="1"/>
</dbReference>
<gene>
    <name evidence="12" type="primary">RIM101</name>
    <name evidence="12" type="ORF">ATY40_BA7503926</name>
</gene>
<feature type="compositionally biased region" description="Low complexity" evidence="10">
    <location>
        <begin position="60"/>
        <end position="79"/>
    </location>
</feature>
<keyword evidence="6" id="KW-0862">Zinc</keyword>
<dbReference type="GO" id="GO:0008270">
    <property type="term" value="F:zinc ion binding"/>
    <property type="evidence" value="ECO:0007669"/>
    <property type="project" value="UniProtKB-KW"/>
</dbReference>
<feature type="domain" description="C2H2-type" evidence="11">
    <location>
        <begin position="233"/>
        <end position="262"/>
    </location>
</feature>
<evidence type="ECO:0000256" key="10">
    <source>
        <dbReference type="SAM" id="MobiDB-lite"/>
    </source>
</evidence>
<keyword evidence="2" id="KW-0678">Repressor</keyword>
<dbReference type="InterPro" id="IPR050806">
    <property type="entry name" value="pacC/RIM101"/>
</dbReference>
<feature type="region of interest" description="Disordered" evidence="10">
    <location>
        <begin position="532"/>
        <end position="558"/>
    </location>
</feature>
<dbReference type="PROSITE" id="PS50157">
    <property type="entry name" value="ZINC_FINGER_C2H2_2"/>
    <property type="match status" value="3"/>
</dbReference>
<feature type="region of interest" description="Disordered" evidence="10">
    <location>
        <begin position="60"/>
        <end position="112"/>
    </location>
</feature>
<reference evidence="12 13" key="1">
    <citation type="submission" date="2016-02" db="EMBL/GenBank/DDBJ databases">
        <title>Comparative genomic and transcriptomic foundation for Pichia pastoris.</title>
        <authorList>
            <person name="Love K.R."/>
            <person name="Shah K.A."/>
            <person name="Whittaker C.A."/>
            <person name="Wu J."/>
            <person name="Bartlett M.C."/>
            <person name="Ma D."/>
            <person name="Leeson R.L."/>
            <person name="Priest M."/>
            <person name="Young S.K."/>
            <person name="Love J.C."/>
        </authorList>
    </citation>
    <scope>NUCLEOTIDE SEQUENCE [LARGE SCALE GENOMIC DNA]</scope>
    <source>
        <strain evidence="12 13">ATCC 28485</strain>
    </source>
</reference>
<dbReference type="SUPFAM" id="SSF57667">
    <property type="entry name" value="beta-beta-alpha zinc fingers"/>
    <property type="match status" value="2"/>
</dbReference>
<evidence type="ECO:0000256" key="8">
    <source>
        <dbReference type="ARBA" id="ARBA00038089"/>
    </source>
</evidence>
<dbReference type="Proteomes" id="UP000094565">
    <property type="component" value="Chromosome 3"/>
</dbReference>
<evidence type="ECO:0000256" key="6">
    <source>
        <dbReference type="ARBA" id="ARBA00022833"/>
    </source>
</evidence>
<dbReference type="AlphaFoldDB" id="A0A1B2JGN9"/>
<keyword evidence="13" id="KW-1185">Reference proteome</keyword>
<evidence type="ECO:0000256" key="5">
    <source>
        <dbReference type="ARBA" id="ARBA00022771"/>
    </source>
</evidence>
<feature type="region of interest" description="Disordered" evidence="10">
    <location>
        <begin position="1"/>
        <end position="30"/>
    </location>
</feature>
<evidence type="ECO:0000256" key="1">
    <source>
        <dbReference type="ARBA" id="ARBA00004123"/>
    </source>
</evidence>
<dbReference type="SMART" id="SM00355">
    <property type="entry name" value="ZnF_C2H2"/>
    <property type="match status" value="3"/>
</dbReference>
<proteinExistence type="inferred from homology"/>
<feature type="compositionally biased region" description="Polar residues" evidence="10">
    <location>
        <begin position="1"/>
        <end position="14"/>
    </location>
</feature>
<feature type="domain" description="C2H2-type" evidence="11">
    <location>
        <begin position="263"/>
        <end position="290"/>
    </location>
</feature>
<dbReference type="GO" id="GO:0045944">
    <property type="term" value="P:positive regulation of transcription by RNA polymerase II"/>
    <property type="evidence" value="ECO:0007669"/>
    <property type="project" value="TreeGrafter"/>
</dbReference>
<evidence type="ECO:0000256" key="2">
    <source>
        <dbReference type="ARBA" id="ARBA00022491"/>
    </source>
</evidence>
<comment type="subcellular location">
    <subcellularLocation>
        <location evidence="1">Nucleus</location>
    </subcellularLocation>
</comment>
<keyword evidence="7" id="KW-0539">Nucleus</keyword>
<feature type="domain" description="C2H2-type" evidence="11">
    <location>
        <begin position="197"/>
        <end position="227"/>
    </location>
</feature>
<comment type="similarity">
    <text evidence="8">Belongs to the pacC/RIM101 family.</text>
</comment>
<evidence type="ECO:0000313" key="13">
    <source>
        <dbReference type="Proteomes" id="UP000094565"/>
    </source>
</evidence>
<dbReference type="Gene3D" id="3.30.160.60">
    <property type="entry name" value="Classic Zinc Finger"/>
    <property type="match status" value="2"/>
</dbReference>
<keyword evidence="3" id="KW-0479">Metal-binding</keyword>
<protein>
    <submittedName>
        <fullName evidence="12">BA75_03926T0</fullName>
    </submittedName>
</protein>
<evidence type="ECO:0000259" key="11">
    <source>
        <dbReference type="PROSITE" id="PS50157"/>
    </source>
</evidence>
<feature type="compositionally biased region" description="Polar residues" evidence="10">
    <location>
        <begin position="80"/>
        <end position="89"/>
    </location>
</feature>
<name>A0A1B2JGN9_PICPA</name>
<dbReference type="PROSITE" id="PS00028">
    <property type="entry name" value="ZINC_FINGER_C2H2_1"/>
    <property type="match status" value="2"/>
</dbReference>
<evidence type="ECO:0000256" key="4">
    <source>
        <dbReference type="ARBA" id="ARBA00022737"/>
    </source>
</evidence>
<keyword evidence="4" id="KW-0677">Repeat</keyword>
<dbReference type="OrthoDB" id="6155966at2759"/>
<accession>A0A1B2JGN9</accession>
<evidence type="ECO:0000313" key="12">
    <source>
        <dbReference type="EMBL" id="ANZ77207.1"/>
    </source>
</evidence>
<keyword evidence="5 9" id="KW-0863">Zinc-finger</keyword>
<evidence type="ECO:0000256" key="3">
    <source>
        <dbReference type="ARBA" id="ARBA00022723"/>
    </source>
</evidence>
<dbReference type="PANTHER" id="PTHR47257:SF1">
    <property type="entry name" value="PH-RESPONSE TRANSCRIPTION FACTOR PACC_RIM101"/>
    <property type="match status" value="1"/>
</dbReference>
<sequence>MFGNTGLPSISTNIAKADNEQRTSNTTFNVHPTTYLNPSIANNTALVANKLNGIQHDFNASATSSSSNNESASPNSVASYTDSSVQSPSAAPEKPEFPSLTLHPRQTTATGPLLSSDLLNVQAHNHNQQFNHPTHQNLYPLDGNDLNAPWSSYDSQRPRASSINATPFTVQTTSLMATGAGKRKPRKQKLDDSNGPFQCKWEECPLVFDDAKVLYQHLCDFHVGRKCNKNLSLNCKWDGCDVSTVKRDHITSHLRVHVPLKPFGCNLCNKKFKRPQDLKKHVKTHADDNELQEITPPTEYSVHQQKVPMNFPDSRKRAFNDVLSQNFGTFYEEIKRSKIQPMYNSDIATKLNSLGNMIPTNQPFQQQQQHLQPGIPYHGHSVYNHSGHGSLQDQPMSLPIPQSFPPTNKVSNIPTQHELFEANSFFNQLSNTMDHTAHHQTNVHPQPLENAHVDAENYIEVQDDHHHVAHNQALYPTINVPGGNYSSFYPQISNRYETNSNSKNSSISVNQKSSVNTLRNLTGLLDKLDINEANGSESSSDVEDSELSTTSSDEQTDDMNIDEFLKHRQLVQLIQEYIQDALKQSKAVEKSATTTMKEGSSLYPTIVV</sequence>
<dbReference type="GO" id="GO:0005634">
    <property type="term" value="C:nucleus"/>
    <property type="evidence" value="ECO:0007669"/>
    <property type="project" value="UniProtKB-SubCell"/>
</dbReference>
<dbReference type="InterPro" id="IPR013087">
    <property type="entry name" value="Znf_C2H2_type"/>
</dbReference>
<dbReference type="PANTHER" id="PTHR47257">
    <property type="entry name" value="PH-RESPONSE TRANSCRIPTION FACTOR PACC/RIM101"/>
    <property type="match status" value="1"/>
</dbReference>
<evidence type="ECO:0000256" key="9">
    <source>
        <dbReference type="PROSITE-ProRule" id="PRU00042"/>
    </source>
</evidence>